<organism evidence="7 8">
    <name type="scientific">Andreesenia angusta</name>
    <dbReference type="NCBI Taxonomy" id="39480"/>
    <lineage>
        <taxon>Bacteria</taxon>
        <taxon>Bacillati</taxon>
        <taxon>Bacillota</taxon>
        <taxon>Tissierellia</taxon>
        <taxon>Tissierellales</taxon>
        <taxon>Gottschalkiaceae</taxon>
        <taxon>Andreesenia</taxon>
    </lineage>
</organism>
<reference evidence="7 8" key="1">
    <citation type="submission" date="2016-09" db="EMBL/GenBank/DDBJ databases">
        <title>Genome sequence of Eubacterium angustum.</title>
        <authorList>
            <person name="Poehlein A."/>
            <person name="Daniel R."/>
        </authorList>
    </citation>
    <scope>NUCLEOTIDE SEQUENCE [LARGE SCALE GENOMIC DNA]</scope>
    <source>
        <strain evidence="7 8">DSM 1989</strain>
    </source>
</reference>
<name>A0A1S1V8N6_9FIRM</name>
<dbReference type="AlphaFoldDB" id="A0A1S1V8N6"/>
<evidence type="ECO:0000313" key="7">
    <source>
        <dbReference type="EMBL" id="OHW62958.1"/>
    </source>
</evidence>
<dbReference type="InterPro" id="IPR050903">
    <property type="entry name" value="Bact_Chemotaxis_MeTrfase"/>
</dbReference>
<dbReference type="InterPro" id="IPR022641">
    <property type="entry name" value="CheR_N"/>
</dbReference>
<evidence type="ECO:0000313" key="8">
    <source>
        <dbReference type="Proteomes" id="UP000180254"/>
    </source>
</evidence>
<dbReference type="RefSeq" id="WP_071061814.1">
    <property type="nucleotide sequence ID" value="NZ_MKIE01000002.1"/>
</dbReference>
<dbReference type="InterPro" id="IPR000780">
    <property type="entry name" value="CheR_MeTrfase"/>
</dbReference>
<dbReference type="Pfam" id="PF03705">
    <property type="entry name" value="CheR_N"/>
    <property type="match status" value="1"/>
</dbReference>
<evidence type="ECO:0000256" key="2">
    <source>
        <dbReference type="ARBA" id="ARBA00012534"/>
    </source>
</evidence>
<comment type="caution">
    <text evidence="7">The sequence shown here is derived from an EMBL/GenBank/DDBJ whole genome shotgun (WGS) entry which is preliminary data.</text>
</comment>
<accession>A0A1S1V8N6</accession>
<gene>
    <name evidence="7" type="primary">cheR_2</name>
    <name evidence="7" type="ORF">EUAN_07420</name>
</gene>
<dbReference type="Gene3D" id="1.10.155.10">
    <property type="entry name" value="Chemotaxis receptor methyltransferase CheR, N-terminal domain"/>
    <property type="match status" value="1"/>
</dbReference>
<protein>
    <recommendedName>
        <fullName evidence="2">protein-glutamate O-methyltransferase</fullName>
        <ecNumber evidence="2">2.1.1.80</ecNumber>
    </recommendedName>
</protein>
<dbReference type="PANTHER" id="PTHR24422:SF19">
    <property type="entry name" value="CHEMOTAXIS PROTEIN METHYLTRANSFERASE"/>
    <property type="match status" value="1"/>
</dbReference>
<dbReference type="Gene3D" id="3.40.50.150">
    <property type="entry name" value="Vaccinia Virus protein VP39"/>
    <property type="match status" value="1"/>
</dbReference>
<evidence type="ECO:0000256" key="4">
    <source>
        <dbReference type="ARBA" id="ARBA00022679"/>
    </source>
</evidence>
<evidence type="ECO:0000256" key="3">
    <source>
        <dbReference type="ARBA" id="ARBA00022603"/>
    </source>
</evidence>
<keyword evidence="4 7" id="KW-0808">Transferase</keyword>
<evidence type="ECO:0000256" key="5">
    <source>
        <dbReference type="ARBA" id="ARBA00022691"/>
    </source>
</evidence>
<dbReference type="EC" id="2.1.1.80" evidence="2"/>
<dbReference type="Proteomes" id="UP000180254">
    <property type="component" value="Unassembled WGS sequence"/>
</dbReference>
<dbReference type="GO" id="GO:0008983">
    <property type="term" value="F:protein-glutamate O-methyltransferase activity"/>
    <property type="evidence" value="ECO:0007669"/>
    <property type="project" value="UniProtKB-EC"/>
</dbReference>
<dbReference type="EMBL" id="MKIE01000002">
    <property type="protein sequence ID" value="OHW62958.1"/>
    <property type="molecule type" value="Genomic_DNA"/>
</dbReference>
<dbReference type="PROSITE" id="PS50123">
    <property type="entry name" value="CHER"/>
    <property type="match status" value="1"/>
</dbReference>
<keyword evidence="3 7" id="KW-0489">Methyltransferase</keyword>
<dbReference type="SMART" id="SM00138">
    <property type="entry name" value="MeTrc"/>
    <property type="match status" value="1"/>
</dbReference>
<dbReference type="InterPro" id="IPR029063">
    <property type="entry name" value="SAM-dependent_MTases_sf"/>
</dbReference>
<comment type="catalytic activity">
    <reaction evidence="1">
        <text>L-glutamyl-[protein] + S-adenosyl-L-methionine = [protein]-L-glutamate 5-O-methyl ester + S-adenosyl-L-homocysteine</text>
        <dbReference type="Rhea" id="RHEA:24452"/>
        <dbReference type="Rhea" id="RHEA-COMP:10208"/>
        <dbReference type="Rhea" id="RHEA-COMP:10311"/>
        <dbReference type="ChEBI" id="CHEBI:29973"/>
        <dbReference type="ChEBI" id="CHEBI:57856"/>
        <dbReference type="ChEBI" id="CHEBI:59789"/>
        <dbReference type="ChEBI" id="CHEBI:82795"/>
        <dbReference type="EC" id="2.1.1.80"/>
    </reaction>
</comment>
<feature type="domain" description="CheR-type methyltransferase" evidence="6">
    <location>
        <begin position="1"/>
        <end position="257"/>
    </location>
</feature>
<evidence type="ECO:0000256" key="1">
    <source>
        <dbReference type="ARBA" id="ARBA00001541"/>
    </source>
</evidence>
<dbReference type="OrthoDB" id="9816309at2"/>
<dbReference type="STRING" id="39480.EUAN_07420"/>
<dbReference type="InterPro" id="IPR022642">
    <property type="entry name" value="CheR_C"/>
</dbReference>
<dbReference type="Pfam" id="PF01739">
    <property type="entry name" value="CheR"/>
    <property type="match status" value="1"/>
</dbReference>
<dbReference type="InterPro" id="IPR036804">
    <property type="entry name" value="CheR_N_sf"/>
</dbReference>
<keyword evidence="5" id="KW-0949">S-adenosyl-L-methionine</keyword>
<keyword evidence="8" id="KW-1185">Reference proteome</keyword>
<dbReference type="PRINTS" id="PR00996">
    <property type="entry name" value="CHERMTFRASE"/>
</dbReference>
<dbReference type="PANTHER" id="PTHR24422">
    <property type="entry name" value="CHEMOTAXIS PROTEIN METHYLTRANSFERASE"/>
    <property type="match status" value="1"/>
</dbReference>
<evidence type="ECO:0000259" key="6">
    <source>
        <dbReference type="PROSITE" id="PS50123"/>
    </source>
</evidence>
<sequence length="257" mass="30378">MGDYEKFKKDVLSLIGLDLSCYKEKQMKRRIESLISRNRYKSFDDYFAAIKKDKELFNEFINYLTINVSEFYRNPIQWNTLEKDIIPELMKKSRKLTVWSSASSTGEEPYSLVMLLSKFYNLKDIKVMATDIDMGAIEKAKMGVYSEKSLKSLPKEFQSNYFEKIGNSYKVKDEVKRCVDFKQMNLLKDRYPSNCDLILCRNVLIYFTEEAKDNIYKNFNNALVKNGVLFVGSTEQIIMPERYNFKSSKMFFYEKTN</sequence>
<dbReference type="SUPFAM" id="SSF53335">
    <property type="entry name" value="S-adenosyl-L-methionine-dependent methyltransferases"/>
    <property type="match status" value="1"/>
</dbReference>
<dbReference type="SUPFAM" id="SSF47757">
    <property type="entry name" value="Chemotaxis receptor methyltransferase CheR, N-terminal domain"/>
    <property type="match status" value="1"/>
</dbReference>
<proteinExistence type="predicted"/>
<dbReference type="GO" id="GO:0032259">
    <property type="term" value="P:methylation"/>
    <property type="evidence" value="ECO:0007669"/>
    <property type="project" value="UniProtKB-KW"/>
</dbReference>